<proteinExistence type="predicted"/>
<protein>
    <submittedName>
        <fullName evidence="2">Uncharacterized protein</fullName>
    </submittedName>
</protein>
<comment type="caution">
    <text evidence="2">The sequence shown here is derived from an EMBL/GenBank/DDBJ whole genome shotgun (WGS) entry which is preliminary data.</text>
</comment>
<gene>
    <name evidence="2" type="ORF">GCM10010393_60960</name>
</gene>
<accession>A0ABN3NE23</accession>
<dbReference type="EMBL" id="BAAASR010000052">
    <property type="protein sequence ID" value="GAA2519483.1"/>
    <property type="molecule type" value="Genomic_DNA"/>
</dbReference>
<feature type="compositionally biased region" description="Low complexity" evidence="1">
    <location>
        <begin position="71"/>
        <end position="81"/>
    </location>
</feature>
<feature type="compositionally biased region" description="Low complexity" evidence="1">
    <location>
        <begin position="27"/>
        <end position="39"/>
    </location>
</feature>
<feature type="region of interest" description="Disordered" evidence="1">
    <location>
        <begin position="60"/>
        <end position="150"/>
    </location>
</feature>
<evidence type="ECO:0000256" key="1">
    <source>
        <dbReference type="SAM" id="MobiDB-lite"/>
    </source>
</evidence>
<keyword evidence="3" id="KW-1185">Reference proteome</keyword>
<reference evidence="2 3" key="1">
    <citation type="journal article" date="2019" name="Int. J. Syst. Evol. Microbiol.">
        <title>The Global Catalogue of Microorganisms (GCM) 10K type strain sequencing project: providing services to taxonomists for standard genome sequencing and annotation.</title>
        <authorList>
            <consortium name="The Broad Institute Genomics Platform"/>
            <consortium name="The Broad Institute Genome Sequencing Center for Infectious Disease"/>
            <person name="Wu L."/>
            <person name="Ma J."/>
        </authorList>
    </citation>
    <scope>NUCLEOTIDE SEQUENCE [LARGE SCALE GENOMIC DNA]</scope>
    <source>
        <strain evidence="2 3">JCM 5062</strain>
    </source>
</reference>
<feature type="region of interest" description="Disordered" evidence="1">
    <location>
        <begin position="16"/>
        <end position="39"/>
    </location>
</feature>
<feature type="compositionally biased region" description="Basic residues" evidence="1">
    <location>
        <begin position="86"/>
        <end position="105"/>
    </location>
</feature>
<dbReference type="Gene3D" id="1.10.4080.10">
    <property type="entry name" value="ADP-ribosylation/Crystallin J1"/>
    <property type="match status" value="1"/>
</dbReference>
<evidence type="ECO:0000313" key="3">
    <source>
        <dbReference type="Proteomes" id="UP001499942"/>
    </source>
</evidence>
<organism evidence="2 3">
    <name type="scientific">Streptomyces gobitricini</name>
    <dbReference type="NCBI Taxonomy" id="68211"/>
    <lineage>
        <taxon>Bacteria</taxon>
        <taxon>Bacillati</taxon>
        <taxon>Actinomycetota</taxon>
        <taxon>Actinomycetes</taxon>
        <taxon>Kitasatosporales</taxon>
        <taxon>Streptomycetaceae</taxon>
        <taxon>Streptomyces</taxon>
    </lineage>
</organism>
<dbReference type="SUPFAM" id="SSF101478">
    <property type="entry name" value="ADP-ribosylglycohydrolase"/>
    <property type="match status" value="1"/>
</dbReference>
<dbReference type="Proteomes" id="UP001499942">
    <property type="component" value="Unassembled WGS sequence"/>
</dbReference>
<name>A0ABN3NE23_9ACTN</name>
<sequence>MAVSGSALRALLDRFLRGRPGRGPGGDTDTAAALDQGGDTDTVAAVTGMPAGAMYGAGAVPARAGRRSRRAASAPGASARGIGSGARRRSALHVRAPARSRRPRAARTGTGRAGRGPRGRARAVITPRARPVAPGRALGAYVGGRQPTEL</sequence>
<dbReference type="InterPro" id="IPR036705">
    <property type="entry name" value="Ribosyl_crysJ1_sf"/>
</dbReference>
<evidence type="ECO:0000313" key="2">
    <source>
        <dbReference type="EMBL" id="GAA2519483.1"/>
    </source>
</evidence>